<reference evidence="3" key="1">
    <citation type="journal article" date="2011" name="Stand. Genomic Sci.">
        <title>Genome sequence of the filamentous, gliding Thiothrix nivea neotype strain (JP2(T)).</title>
        <authorList>
            <person name="Lapidus A."/>
            <person name="Nolan M."/>
            <person name="Lucas S."/>
            <person name="Glavina Del Rio T."/>
            <person name="Tice H."/>
            <person name="Cheng J.F."/>
            <person name="Tapia R."/>
            <person name="Han C."/>
            <person name="Goodwin L."/>
            <person name="Pitluck S."/>
            <person name="Liolios K."/>
            <person name="Pagani I."/>
            <person name="Ivanova N."/>
            <person name="Huntemann M."/>
            <person name="Mavromatis K."/>
            <person name="Mikhailova N."/>
            <person name="Pati A."/>
            <person name="Chen A."/>
            <person name="Palaniappan K."/>
            <person name="Land M."/>
            <person name="Brambilla E.M."/>
            <person name="Rohde M."/>
            <person name="Abt B."/>
            <person name="Verbarg S."/>
            <person name="Goker M."/>
            <person name="Bristow J."/>
            <person name="Eisen J.A."/>
            <person name="Markowitz V."/>
            <person name="Hugenholtz P."/>
            <person name="Kyrpides N.C."/>
            <person name="Klenk H.P."/>
            <person name="Woyke T."/>
        </authorList>
    </citation>
    <scope>NUCLEOTIDE SEQUENCE [LARGE SCALE GENOMIC DNA]</scope>
    <source>
        <strain evidence="3">ATCC 35100 / DSM 5205 / JP2</strain>
    </source>
</reference>
<dbReference type="PANTHER" id="PTHR41317:SF1">
    <property type="entry name" value="PD-(D_E)XK NUCLEASE FAMILY TRANSPOSASE"/>
    <property type="match status" value="1"/>
</dbReference>
<dbReference type="EMBL" id="JH651384">
    <property type="protein sequence ID" value="EIJ36554.1"/>
    <property type="molecule type" value="Genomic_DNA"/>
</dbReference>
<keyword evidence="1" id="KW-0175">Coiled coil</keyword>
<name>A0A656HKC7_THINJ</name>
<keyword evidence="3" id="KW-1185">Reference proteome</keyword>
<dbReference type="NCBIfam" id="TIGR01784">
    <property type="entry name" value="T_den_put_tspse"/>
    <property type="match status" value="1"/>
</dbReference>
<dbReference type="OrthoDB" id="9812287at2"/>
<dbReference type="PANTHER" id="PTHR41317">
    <property type="entry name" value="PD-(D_E)XK NUCLEASE FAMILY TRANSPOSASE"/>
    <property type="match status" value="1"/>
</dbReference>
<evidence type="ECO:0000256" key="1">
    <source>
        <dbReference type="SAM" id="Coils"/>
    </source>
</evidence>
<dbReference type="Pfam" id="PF12784">
    <property type="entry name" value="PDDEXK_2"/>
    <property type="match status" value="1"/>
</dbReference>
<dbReference type="AlphaFoldDB" id="A0A656HKC7"/>
<dbReference type="InterPro" id="IPR010106">
    <property type="entry name" value="RpnA"/>
</dbReference>
<feature type="coiled-coil region" evidence="1">
    <location>
        <begin position="235"/>
        <end position="283"/>
    </location>
</feature>
<evidence type="ECO:0008006" key="4">
    <source>
        <dbReference type="Google" id="ProtNLM"/>
    </source>
</evidence>
<protein>
    <recommendedName>
        <fullName evidence="4">Transposase</fullName>
    </recommendedName>
</protein>
<gene>
    <name evidence="2" type="ORF">Thini_4057</name>
</gene>
<organism evidence="2 3">
    <name type="scientific">Thiothrix nivea (strain ATCC 35100 / DSM 5205 / JP2)</name>
    <dbReference type="NCBI Taxonomy" id="870187"/>
    <lineage>
        <taxon>Bacteria</taxon>
        <taxon>Pseudomonadati</taxon>
        <taxon>Pseudomonadota</taxon>
        <taxon>Gammaproteobacteria</taxon>
        <taxon>Thiotrichales</taxon>
        <taxon>Thiotrichaceae</taxon>
        <taxon>Thiothrix</taxon>
    </lineage>
</organism>
<dbReference type="Proteomes" id="UP000005317">
    <property type="component" value="Unassembled WGS sequence"/>
</dbReference>
<proteinExistence type="predicted"/>
<evidence type="ECO:0000313" key="3">
    <source>
        <dbReference type="Proteomes" id="UP000005317"/>
    </source>
</evidence>
<sequence length="312" mass="35611">MRFLDVKTDFAFKKVFGSEQSKHILISFLNALLDYQGGDTITDLTIIDPYQAPKILGMKDTYVDVKAVCANSSTVIIEMQVLNVEGFEKRILYNAAKAYSAQLGKGEKYHLLNPVIAMTLTDFVMFPDQPEVFSHYRLLEKQTLAQYSGDLELVFIELPKFTKELPELSNISDKWVYFVKNAGSLDYVPETLQADPCIVDAFDIANQAGLTEEELEAQERRFDFLRVQRAFHDQLKDAVEQRQLTEEKLLEKELEYRQMQEKQREAEKRAAKAEKALLESKTDFARSLLDVLDDATIAQKTGLTVAEISALR</sequence>
<accession>A0A656HKC7</accession>
<evidence type="ECO:0000313" key="2">
    <source>
        <dbReference type="EMBL" id="EIJ36554.1"/>
    </source>
</evidence>